<feature type="transmembrane region" description="Helical" evidence="6">
    <location>
        <begin position="99"/>
        <end position="126"/>
    </location>
</feature>
<dbReference type="Proteomes" id="UP000552709">
    <property type="component" value="Unassembled WGS sequence"/>
</dbReference>
<evidence type="ECO:0000256" key="6">
    <source>
        <dbReference type="SAM" id="Phobius"/>
    </source>
</evidence>
<evidence type="ECO:0000256" key="4">
    <source>
        <dbReference type="ARBA" id="ARBA00022989"/>
    </source>
</evidence>
<keyword evidence="4 6" id="KW-1133">Transmembrane helix</keyword>
<feature type="transmembrane region" description="Helical" evidence="6">
    <location>
        <begin position="215"/>
        <end position="237"/>
    </location>
</feature>
<keyword evidence="3 6" id="KW-0812">Transmembrane</keyword>
<feature type="transmembrane region" description="Helical" evidence="6">
    <location>
        <begin position="65"/>
        <end position="87"/>
    </location>
</feature>
<keyword evidence="8" id="KW-1185">Reference proteome</keyword>
<keyword evidence="5 6" id="KW-0472">Membrane</keyword>
<reference evidence="7 8" key="1">
    <citation type="submission" date="2020-08" db="EMBL/GenBank/DDBJ databases">
        <title>Genomic Encyclopedia of Type Strains, Phase IV (KMG-IV): sequencing the most valuable type-strain genomes for metagenomic binning, comparative biology and taxonomic classification.</title>
        <authorList>
            <person name="Goeker M."/>
        </authorList>
    </citation>
    <scope>NUCLEOTIDE SEQUENCE [LARGE SCALE GENOMIC DNA]</scope>
    <source>
        <strain evidence="7 8">DSM 27939</strain>
    </source>
</reference>
<protein>
    <submittedName>
        <fullName evidence="7">Cytochrome c oxidase assembly factor CtaG</fullName>
    </submittedName>
</protein>
<evidence type="ECO:0000256" key="2">
    <source>
        <dbReference type="ARBA" id="ARBA00022475"/>
    </source>
</evidence>
<gene>
    <name evidence="7" type="ORF">HNQ08_002537</name>
</gene>
<dbReference type="EMBL" id="JACHFL010000005">
    <property type="protein sequence ID" value="MBB5363439.1"/>
    <property type="molecule type" value="Genomic_DNA"/>
</dbReference>
<dbReference type="GO" id="GO:0005886">
    <property type="term" value="C:plasma membrane"/>
    <property type="evidence" value="ECO:0007669"/>
    <property type="project" value="UniProtKB-SubCell"/>
</dbReference>
<evidence type="ECO:0000256" key="3">
    <source>
        <dbReference type="ARBA" id="ARBA00022692"/>
    </source>
</evidence>
<feature type="transmembrane region" description="Helical" evidence="6">
    <location>
        <begin position="265"/>
        <end position="287"/>
    </location>
</feature>
<organism evidence="7 8">
    <name type="scientific">Deinococcus humi</name>
    <dbReference type="NCBI Taxonomy" id="662880"/>
    <lineage>
        <taxon>Bacteria</taxon>
        <taxon>Thermotogati</taxon>
        <taxon>Deinococcota</taxon>
        <taxon>Deinococci</taxon>
        <taxon>Deinococcales</taxon>
        <taxon>Deinococcaceae</taxon>
        <taxon>Deinococcus</taxon>
    </lineage>
</organism>
<feature type="transmembrane region" description="Helical" evidence="6">
    <location>
        <begin position="147"/>
        <end position="168"/>
    </location>
</feature>
<name>A0A7W8JUK0_9DEIO</name>
<feature type="transmembrane region" description="Helical" evidence="6">
    <location>
        <begin position="33"/>
        <end position="53"/>
    </location>
</feature>
<dbReference type="InterPro" id="IPR019108">
    <property type="entry name" value="Caa3_assmbl_CtaG-rel"/>
</dbReference>
<evidence type="ECO:0000313" key="7">
    <source>
        <dbReference type="EMBL" id="MBB5363439.1"/>
    </source>
</evidence>
<dbReference type="Pfam" id="PF09678">
    <property type="entry name" value="Caa3_CtaG"/>
    <property type="match status" value="1"/>
</dbReference>
<keyword evidence="2" id="KW-1003">Cell membrane</keyword>
<proteinExistence type="predicted"/>
<dbReference type="AlphaFoldDB" id="A0A7W8JUK0"/>
<evidence type="ECO:0000256" key="5">
    <source>
        <dbReference type="ARBA" id="ARBA00023136"/>
    </source>
</evidence>
<accession>A0A7W8JUK0</accession>
<dbReference type="RefSeq" id="WP_184132310.1">
    <property type="nucleotide sequence ID" value="NZ_JACHFL010000005.1"/>
</dbReference>
<sequence>MRFSRQRPKIFSLLTLLGGLALAHGGAEHGGGAVLWLPLDLALFGGLYALGLWRLWGRAGLGHGVSVGHAASFAIGLAVLTVALMALDPLADASFAWHMLQHLMLIMVSAPLLVLGSPLFVLGWAFPLVWRRAVAHGWNARGGLRAAGLALTHPVTVWIVATAVFWLWHVPRLYEAAVADERLHALEHFCFLATSAAFWWAVLQPQGRRRLGRGASVVYLFVTALQGSLLGALITFARTPLYPQYAAGALARGHDPLTDQQLAGLIMWVPSGVVYVTLAAVFFVQWWREEERFQRGRDAAPRPTPQGGQP</sequence>
<evidence type="ECO:0000313" key="8">
    <source>
        <dbReference type="Proteomes" id="UP000552709"/>
    </source>
</evidence>
<feature type="transmembrane region" description="Helical" evidence="6">
    <location>
        <begin position="183"/>
        <end position="203"/>
    </location>
</feature>
<comment type="caution">
    <text evidence="7">The sequence shown here is derived from an EMBL/GenBank/DDBJ whole genome shotgun (WGS) entry which is preliminary data.</text>
</comment>
<comment type="subcellular location">
    <subcellularLocation>
        <location evidence="1">Cell membrane</location>
        <topology evidence="1">Multi-pass membrane protein</topology>
    </subcellularLocation>
</comment>
<evidence type="ECO:0000256" key="1">
    <source>
        <dbReference type="ARBA" id="ARBA00004651"/>
    </source>
</evidence>